<evidence type="ECO:0000313" key="2">
    <source>
        <dbReference type="EMBL" id="RCV30928.1"/>
    </source>
</evidence>
<dbReference type="EMBL" id="CM003533">
    <property type="protein sequence ID" value="RCV30928.1"/>
    <property type="molecule type" value="Genomic_DNA"/>
</dbReference>
<reference evidence="2" key="2">
    <citation type="submission" date="2015-07" db="EMBL/GenBank/DDBJ databases">
        <authorList>
            <person name="Noorani M."/>
        </authorList>
    </citation>
    <scope>NUCLEOTIDE SEQUENCE</scope>
    <source>
        <strain evidence="2">Yugu1</strain>
    </source>
</reference>
<organism evidence="2">
    <name type="scientific">Setaria italica</name>
    <name type="common">Foxtail millet</name>
    <name type="synonym">Panicum italicum</name>
    <dbReference type="NCBI Taxonomy" id="4555"/>
    <lineage>
        <taxon>Eukaryota</taxon>
        <taxon>Viridiplantae</taxon>
        <taxon>Streptophyta</taxon>
        <taxon>Embryophyta</taxon>
        <taxon>Tracheophyta</taxon>
        <taxon>Spermatophyta</taxon>
        <taxon>Magnoliopsida</taxon>
        <taxon>Liliopsida</taxon>
        <taxon>Poales</taxon>
        <taxon>Poaceae</taxon>
        <taxon>PACMAD clade</taxon>
        <taxon>Panicoideae</taxon>
        <taxon>Panicodae</taxon>
        <taxon>Paniceae</taxon>
        <taxon>Cenchrinae</taxon>
        <taxon>Setaria</taxon>
    </lineage>
</organism>
<protein>
    <submittedName>
        <fullName evidence="2">Uncharacterized protein</fullName>
    </submittedName>
</protein>
<proteinExistence type="predicted"/>
<evidence type="ECO:0000256" key="1">
    <source>
        <dbReference type="SAM" id="MobiDB-lite"/>
    </source>
</evidence>
<reference evidence="2" key="1">
    <citation type="journal article" date="2012" name="Nat. Biotechnol.">
        <title>Reference genome sequence of the model plant Setaria.</title>
        <authorList>
            <person name="Bennetzen J.L."/>
            <person name="Schmutz J."/>
            <person name="Wang H."/>
            <person name="Percifield R."/>
            <person name="Hawkins J."/>
            <person name="Pontaroli A.C."/>
            <person name="Estep M."/>
            <person name="Feng L."/>
            <person name="Vaughn J.N."/>
            <person name="Grimwood J."/>
            <person name="Jenkins J."/>
            <person name="Barry K."/>
            <person name="Lindquist E."/>
            <person name="Hellsten U."/>
            <person name="Deshpande S."/>
            <person name="Wang X."/>
            <person name="Wu X."/>
            <person name="Mitros T."/>
            <person name="Triplett J."/>
            <person name="Yang X."/>
            <person name="Ye C.Y."/>
            <person name="Mauro-Herrera M."/>
            <person name="Wang L."/>
            <person name="Li P."/>
            <person name="Sharma M."/>
            <person name="Sharma R."/>
            <person name="Ronald P.C."/>
            <person name="Panaud O."/>
            <person name="Kellogg E.A."/>
            <person name="Brutnell T.P."/>
            <person name="Doust A.N."/>
            <person name="Tuskan G.A."/>
            <person name="Rokhsar D."/>
            <person name="Devos K.M."/>
        </authorList>
    </citation>
    <scope>NUCLEOTIDE SEQUENCE [LARGE SCALE GENOMIC DNA]</scope>
    <source>
        <strain evidence="2">Yugu1</strain>
    </source>
</reference>
<accession>A0A368RLG9</accession>
<sequence length="179" mass="19049">MIAAPHPFLYKPPASLPPLPLNHVQLQTQLVSCPPSQSQQSSGGCQHKSPSASSSWSMAATSINLTFASTQKGRWGAFLHRFSASFTCGQPRTVPPPRVRATTPGLLPHACGCRRPPHMSRRPPHVSNRVAPLPCSVPPLVPPAPPPWAGRQVLGTVGERLAVMGIPFNNGTGADGDWH</sequence>
<gene>
    <name evidence="2" type="ORF">SETIT_6G135300v2</name>
</gene>
<dbReference type="AlphaFoldDB" id="A0A368RLG9"/>
<feature type="region of interest" description="Disordered" evidence="1">
    <location>
        <begin position="32"/>
        <end position="53"/>
    </location>
</feature>
<name>A0A368RLG9_SETIT</name>